<keyword evidence="1" id="KW-1133">Transmembrane helix</keyword>
<evidence type="ECO:0000313" key="3">
    <source>
        <dbReference type="EMBL" id="KAF5366098.1"/>
    </source>
</evidence>
<reference evidence="3 4" key="1">
    <citation type="journal article" date="2020" name="ISME J.">
        <title>Uncovering the hidden diversity of litter-decomposition mechanisms in mushroom-forming fungi.</title>
        <authorList>
            <person name="Floudas D."/>
            <person name="Bentzer J."/>
            <person name="Ahren D."/>
            <person name="Johansson T."/>
            <person name="Persson P."/>
            <person name="Tunlid A."/>
        </authorList>
    </citation>
    <scope>NUCLEOTIDE SEQUENCE [LARGE SCALE GENOMIC DNA]</scope>
    <source>
        <strain evidence="3 4">CBS 406.79</strain>
    </source>
</reference>
<feature type="transmembrane region" description="Helical" evidence="1">
    <location>
        <begin position="26"/>
        <end position="51"/>
    </location>
</feature>
<dbReference type="OrthoDB" id="3053610at2759"/>
<dbReference type="Pfam" id="PF20152">
    <property type="entry name" value="DUF6534"/>
    <property type="match status" value="1"/>
</dbReference>
<name>A0A8H5LQT7_9AGAR</name>
<dbReference type="InterPro" id="IPR045339">
    <property type="entry name" value="DUF6534"/>
</dbReference>
<proteinExistence type="predicted"/>
<dbReference type="AlphaFoldDB" id="A0A8H5LQT7"/>
<keyword evidence="4" id="KW-1185">Reference proteome</keyword>
<dbReference type="EMBL" id="JAACJN010000157">
    <property type="protein sequence ID" value="KAF5366098.1"/>
    <property type="molecule type" value="Genomic_DNA"/>
</dbReference>
<gene>
    <name evidence="3" type="ORF">D9757_012697</name>
</gene>
<accession>A0A8H5LQT7</accession>
<evidence type="ECO:0000313" key="4">
    <source>
        <dbReference type="Proteomes" id="UP000518752"/>
    </source>
</evidence>
<feature type="transmembrane region" description="Helical" evidence="1">
    <location>
        <begin position="130"/>
        <end position="149"/>
    </location>
</feature>
<evidence type="ECO:0000259" key="2">
    <source>
        <dbReference type="Pfam" id="PF20152"/>
    </source>
</evidence>
<organism evidence="3 4">
    <name type="scientific">Collybiopsis confluens</name>
    <dbReference type="NCBI Taxonomy" id="2823264"/>
    <lineage>
        <taxon>Eukaryota</taxon>
        <taxon>Fungi</taxon>
        <taxon>Dikarya</taxon>
        <taxon>Basidiomycota</taxon>
        <taxon>Agaricomycotina</taxon>
        <taxon>Agaricomycetes</taxon>
        <taxon>Agaricomycetidae</taxon>
        <taxon>Agaricales</taxon>
        <taxon>Marasmiineae</taxon>
        <taxon>Omphalotaceae</taxon>
        <taxon>Collybiopsis</taxon>
    </lineage>
</organism>
<sequence>MIAYSHTGVSLLVSNSPMASPLAPTFGVSLASIWLETILYGMGLLQTWLYFHWYPKDHWSVKLIPGGLNRLTESLQITSFFADTYVKLIDNFGNIEALTIITWLDSVILALLQIAAGITQTVKITKAITSLEAAASVACDIVITLALFIKLRSHHSTIKSTNTVLQKLSLYAINRGILTAVSATLNLILAQKHTQGWQSIPLENLSGSTAASNPRILANSTRGVNIDTVTDVHFDESGLNHKTSLMPDMA</sequence>
<feature type="transmembrane region" description="Helical" evidence="1">
    <location>
        <begin position="97"/>
        <end position="118"/>
    </location>
</feature>
<keyword evidence="1" id="KW-0812">Transmembrane</keyword>
<keyword evidence="1" id="KW-0472">Membrane</keyword>
<protein>
    <recommendedName>
        <fullName evidence="2">DUF6534 domain-containing protein</fullName>
    </recommendedName>
</protein>
<evidence type="ECO:0000256" key="1">
    <source>
        <dbReference type="SAM" id="Phobius"/>
    </source>
</evidence>
<comment type="caution">
    <text evidence="3">The sequence shown here is derived from an EMBL/GenBank/DDBJ whole genome shotgun (WGS) entry which is preliminary data.</text>
</comment>
<feature type="domain" description="DUF6534" evidence="2">
    <location>
        <begin position="136"/>
        <end position="197"/>
    </location>
</feature>
<dbReference type="Proteomes" id="UP000518752">
    <property type="component" value="Unassembled WGS sequence"/>
</dbReference>